<evidence type="ECO:0000256" key="2">
    <source>
        <dbReference type="SAM" id="MobiDB-lite"/>
    </source>
</evidence>
<feature type="compositionally biased region" description="Low complexity" evidence="2">
    <location>
        <begin position="266"/>
        <end position="286"/>
    </location>
</feature>
<comment type="caution">
    <text evidence="4">The sequence shown here is derived from an EMBL/GenBank/DDBJ whole genome shotgun (WGS) entry which is preliminary data.</text>
</comment>
<dbReference type="SUPFAM" id="SSF49562">
    <property type="entry name" value="C2 domain (Calcium/lipid-binding domain, CaLB)"/>
    <property type="match status" value="1"/>
</dbReference>
<keyword evidence="5" id="KW-1185">Reference proteome</keyword>
<dbReference type="PROSITE" id="PS50004">
    <property type="entry name" value="C2"/>
    <property type="match status" value="1"/>
</dbReference>
<feature type="compositionally biased region" description="Low complexity" evidence="2">
    <location>
        <begin position="201"/>
        <end position="220"/>
    </location>
</feature>
<evidence type="ECO:0000313" key="5">
    <source>
        <dbReference type="Proteomes" id="UP001149090"/>
    </source>
</evidence>
<organism evidence="4 5">
    <name type="scientific">Anaeramoeba ignava</name>
    <name type="common">Anaerobic marine amoeba</name>
    <dbReference type="NCBI Taxonomy" id="1746090"/>
    <lineage>
        <taxon>Eukaryota</taxon>
        <taxon>Metamonada</taxon>
        <taxon>Anaeramoebidae</taxon>
        <taxon>Anaeramoeba</taxon>
    </lineage>
</organism>
<gene>
    <name evidence="4" type="ORF">M0811_09559</name>
</gene>
<dbReference type="InterPro" id="IPR000008">
    <property type="entry name" value="C2_dom"/>
</dbReference>
<feature type="compositionally biased region" description="Polar residues" evidence="2">
    <location>
        <begin position="189"/>
        <end position="200"/>
    </location>
</feature>
<accession>A0A9Q0RAY9</accession>
<feature type="compositionally biased region" description="Low complexity" evidence="2">
    <location>
        <begin position="233"/>
        <end position="252"/>
    </location>
</feature>
<dbReference type="EMBL" id="JAPDFW010000082">
    <property type="protein sequence ID" value="KAJ5072179.1"/>
    <property type="molecule type" value="Genomic_DNA"/>
</dbReference>
<feature type="region of interest" description="Disordered" evidence="2">
    <location>
        <begin position="155"/>
        <end position="286"/>
    </location>
</feature>
<protein>
    <recommendedName>
        <fullName evidence="3">C2 domain-containing protein</fullName>
    </recommendedName>
</protein>
<evidence type="ECO:0000313" key="4">
    <source>
        <dbReference type="EMBL" id="KAJ5072179.1"/>
    </source>
</evidence>
<dbReference type="CDD" id="cd00030">
    <property type="entry name" value="C2"/>
    <property type="match status" value="1"/>
</dbReference>
<feature type="compositionally biased region" description="Low complexity" evidence="2">
    <location>
        <begin position="169"/>
        <end position="188"/>
    </location>
</feature>
<dbReference type="Pfam" id="PF00168">
    <property type="entry name" value="C2"/>
    <property type="match status" value="1"/>
</dbReference>
<feature type="coiled-coil region" evidence="1">
    <location>
        <begin position="301"/>
        <end position="328"/>
    </location>
</feature>
<evidence type="ECO:0000256" key="1">
    <source>
        <dbReference type="SAM" id="Coils"/>
    </source>
</evidence>
<reference evidence="4" key="1">
    <citation type="submission" date="2022-10" db="EMBL/GenBank/DDBJ databases">
        <title>Novel sulphate-reducing endosymbionts in the free-living metamonad Anaeramoeba.</title>
        <authorList>
            <person name="Jerlstrom-Hultqvist J."/>
            <person name="Cepicka I."/>
            <person name="Gallot-Lavallee L."/>
            <person name="Salas-Leiva D."/>
            <person name="Curtis B.A."/>
            <person name="Zahonova K."/>
            <person name="Pipaliya S."/>
            <person name="Dacks J."/>
            <person name="Roger A.J."/>
        </authorList>
    </citation>
    <scope>NUCLEOTIDE SEQUENCE</scope>
    <source>
        <strain evidence="4">BMAN</strain>
    </source>
</reference>
<feature type="compositionally biased region" description="Polar residues" evidence="2">
    <location>
        <begin position="253"/>
        <end position="265"/>
    </location>
</feature>
<dbReference type="Proteomes" id="UP001149090">
    <property type="component" value="Unassembled WGS sequence"/>
</dbReference>
<evidence type="ECO:0000259" key="3">
    <source>
        <dbReference type="PROSITE" id="PS50004"/>
    </source>
</evidence>
<dbReference type="AlphaFoldDB" id="A0A9Q0RAY9"/>
<proteinExistence type="predicted"/>
<feature type="domain" description="C2" evidence="3">
    <location>
        <begin position="362"/>
        <end position="479"/>
    </location>
</feature>
<sequence length="506" mass="59559">MAFRREIPKHPRLGPVWTDKNTKGVHIPLYPPEPLKSKFNEFSFERRKELNQQRREERLARQEEKTAEQNLPQIITNVQTNPQQNRVGLINLFAKKTNQNPIQIQNQNPIQIQNNNFQQQNQIQSQTEEEKKRMEYLQMKLGKNQDTQGIQQANYTFESNPPDYTSDLPNYTNSYQQQPQQPQQTNYTFESNTPYYTSDLTNYTNSYQQQQQQPQQTNYSFESNPPDYTSDLPNYTNSYQQQQQQPQQTNYSFESNPPDYTSDLPNYTNSYQQQQPQQPTIFQQNPQQKQIKYQQTQKLRLQEAKVNLQEVKVNVQEAKVKLQEVKINLQKPQINLQQTQIQTSFSQENTNSGNENILREPVCDDPQVDFCYRFQTVMNLIIEKGIGISDSSSKTYFKFFLLAPEIKQPEFIIKSESYKSMKNLIWNLEVEITIRGDFTNEILQIEIMKPNTFSKDVFLGAFQIPLKTTSKNQEIQQEIPLTKGKVTCKWLVQTKPFPEKKGCTIF</sequence>
<dbReference type="InterPro" id="IPR035892">
    <property type="entry name" value="C2_domain_sf"/>
</dbReference>
<keyword evidence="1" id="KW-0175">Coiled coil</keyword>
<dbReference type="Gene3D" id="2.60.40.150">
    <property type="entry name" value="C2 domain"/>
    <property type="match status" value="1"/>
</dbReference>
<name>A0A9Q0RAY9_ANAIG</name>